<evidence type="ECO:0000259" key="6">
    <source>
        <dbReference type="PROSITE" id="PS50188"/>
    </source>
</evidence>
<evidence type="ECO:0000313" key="7">
    <source>
        <dbReference type="Ensembl" id="ENSNMLP00000035797.1"/>
    </source>
</evidence>
<dbReference type="Proteomes" id="UP000694523">
    <property type="component" value="Unplaced"/>
</dbReference>
<evidence type="ECO:0000256" key="2">
    <source>
        <dbReference type="ARBA" id="ARBA00022771"/>
    </source>
</evidence>
<keyword evidence="2 4" id="KW-0863">Zinc-finger</keyword>
<proteinExistence type="predicted"/>
<dbReference type="Pfam" id="PF13765">
    <property type="entry name" value="PRY"/>
    <property type="match status" value="1"/>
</dbReference>
<dbReference type="Pfam" id="PF00622">
    <property type="entry name" value="SPRY"/>
    <property type="match status" value="1"/>
</dbReference>
<dbReference type="Pfam" id="PF00643">
    <property type="entry name" value="zf-B_box"/>
    <property type="match status" value="1"/>
</dbReference>
<dbReference type="InterPro" id="IPR043136">
    <property type="entry name" value="B30.2/SPRY_sf"/>
</dbReference>
<keyword evidence="3" id="KW-0862">Zinc</keyword>
<keyword evidence="1" id="KW-0479">Metal-binding</keyword>
<dbReference type="InterPro" id="IPR001870">
    <property type="entry name" value="B30.2/SPRY"/>
</dbReference>
<evidence type="ECO:0000259" key="5">
    <source>
        <dbReference type="PROSITE" id="PS50119"/>
    </source>
</evidence>
<dbReference type="Gene3D" id="3.30.160.60">
    <property type="entry name" value="Classic Zinc Finger"/>
    <property type="match status" value="1"/>
</dbReference>
<evidence type="ECO:0000313" key="8">
    <source>
        <dbReference type="Proteomes" id="UP000694523"/>
    </source>
</evidence>
<dbReference type="PROSITE" id="PS50119">
    <property type="entry name" value="ZF_BBOX"/>
    <property type="match status" value="1"/>
</dbReference>
<reference evidence="7" key="1">
    <citation type="submission" date="2025-08" db="UniProtKB">
        <authorList>
            <consortium name="Ensembl"/>
        </authorList>
    </citation>
    <scope>IDENTIFICATION</scope>
</reference>
<dbReference type="InterPro" id="IPR013320">
    <property type="entry name" value="ConA-like_dom_sf"/>
</dbReference>
<dbReference type="PROSITE" id="PS50188">
    <property type="entry name" value="B302_SPRY"/>
    <property type="match status" value="1"/>
</dbReference>
<dbReference type="InterPro" id="IPR003879">
    <property type="entry name" value="Butyrophylin_SPRY"/>
</dbReference>
<dbReference type="PANTHER" id="PTHR25465">
    <property type="entry name" value="B-BOX DOMAIN CONTAINING"/>
    <property type="match status" value="1"/>
</dbReference>
<feature type="domain" description="B30.2/SPRY" evidence="6">
    <location>
        <begin position="132"/>
        <end position="325"/>
    </location>
</feature>
<sequence length="325" mass="36879">ICTGTLSAPSQNLQEGLCPKHNEVLKMFCQTDQQCICFLCSVDEHRGHDTVSATTKRAQAEKELERRQQTILQIINSKNKDKEALQQDEMAVSAAAKEAVGQSDKNFSSLIRLVEDRKGDIEIVLNDGVANSSVEDSCPETRKDFLKYYRDITLDLNTANTQLVLSDFNKRVMLISKHIEYPHHPERFCDWRQVLSKESLTGKCYWEVEWSGEEGVYIAVAYKSIKRQGSSTECLFGYNDKSWALYCDKSNYVFWFSGISCPVSGPRSTKIGVYLDHAAGVLAFYSVSQTMTLLHKVQTRFTQPLHAGLWLYYPIGITAAFCRHK</sequence>
<name>A0A8C6UK94_9GOBI</name>
<dbReference type="PRINTS" id="PR01407">
    <property type="entry name" value="BUTYPHLNCDUF"/>
</dbReference>
<dbReference type="InterPro" id="IPR006574">
    <property type="entry name" value="PRY"/>
</dbReference>
<dbReference type="Gene3D" id="2.60.120.920">
    <property type="match status" value="1"/>
</dbReference>
<reference evidence="7" key="2">
    <citation type="submission" date="2025-09" db="UniProtKB">
        <authorList>
            <consortium name="Ensembl"/>
        </authorList>
    </citation>
    <scope>IDENTIFICATION</scope>
</reference>
<dbReference type="CDD" id="cd16040">
    <property type="entry name" value="SPRY_PRY_SNTX"/>
    <property type="match status" value="1"/>
</dbReference>
<dbReference type="InterPro" id="IPR000315">
    <property type="entry name" value="Znf_B-box"/>
</dbReference>
<dbReference type="InterPro" id="IPR003877">
    <property type="entry name" value="SPRY_dom"/>
</dbReference>
<dbReference type="InterPro" id="IPR051051">
    <property type="entry name" value="E3_ubiq-ligase_TRIM/RNF"/>
</dbReference>
<dbReference type="CDD" id="cd19769">
    <property type="entry name" value="Bbox2_TRIM16-like"/>
    <property type="match status" value="1"/>
</dbReference>
<feature type="domain" description="B box-type" evidence="5">
    <location>
        <begin position="13"/>
        <end position="53"/>
    </location>
</feature>
<evidence type="ECO:0008006" key="9">
    <source>
        <dbReference type="Google" id="ProtNLM"/>
    </source>
</evidence>
<dbReference type="GO" id="GO:0005737">
    <property type="term" value="C:cytoplasm"/>
    <property type="evidence" value="ECO:0007669"/>
    <property type="project" value="UniProtKB-ARBA"/>
</dbReference>
<evidence type="ECO:0000256" key="4">
    <source>
        <dbReference type="PROSITE-ProRule" id="PRU00024"/>
    </source>
</evidence>
<dbReference type="AlphaFoldDB" id="A0A8C6UK94"/>
<dbReference type="SMART" id="SM00336">
    <property type="entry name" value="BBOX"/>
    <property type="match status" value="1"/>
</dbReference>
<dbReference type="GO" id="GO:0008270">
    <property type="term" value="F:zinc ion binding"/>
    <property type="evidence" value="ECO:0007669"/>
    <property type="project" value="UniProtKB-KW"/>
</dbReference>
<evidence type="ECO:0000256" key="3">
    <source>
        <dbReference type="ARBA" id="ARBA00022833"/>
    </source>
</evidence>
<dbReference type="SUPFAM" id="SSF49899">
    <property type="entry name" value="Concanavalin A-like lectins/glucanases"/>
    <property type="match status" value="1"/>
</dbReference>
<dbReference type="SMART" id="SM00589">
    <property type="entry name" value="PRY"/>
    <property type="match status" value="1"/>
</dbReference>
<dbReference type="SUPFAM" id="SSF57845">
    <property type="entry name" value="B-box zinc-binding domain"/>
    <property type="match status" value="1"/>
</dbReference>
<dbReference type="SMART" id="SM00449">
    <property type="entry name" value="SPRY"/>
    <property type="match status" value="1"/>
</dbReference>
<dbReference type="PANTHER" id="PTHR25465:SF5">
    <property type="entry name" value="E3 UBIQUITIN_ISG15 LIGASE TRIM25-RELATED"/>
    <property type="match status" value="1"/>
</dbReference>
<accession>A0A8C6UK94</accession>
<dbReference type="Ensembl" id="ENSNMLT00000039879.1">
    <property type="protein sequence ID" value="ENSNMLP00000035797.1"/>
    <property type="gene ID" value="ENSNMLG00000022229.1"/>
</dbReference>
<organism evidence="7 8">
    <name type="scientific">Neogobius melanostomus</name>
    <name type="common">round goby</name>
    <dbReference type="NCBI Taxonomy" id="47308"/>
    <lineage>
        <taxon>Eukaryota</taxon>
        <taxon>Metazoa</taxon>
        <taxon>Chordata</taxon>
        <taxon>Craniata</taxon>
        <taxon>Vertebrata</taxon>
        <taxon>Euteleostomi</taxon>
        <taxon>Actinopterygii</taxon>
        <taxon>Neopterygii</taxon>
        <taxon>Teleostei</taxon>
        <taxon>Neoteleostei</taxon>
        <taxon>Acanthomorphata</taxon>
        <taxon>Gobiaria</taxon>
        <taxon>Gobiiformes</taxon>
        <taxon>Gobioidei</taxon>
        <taxon>Gobiidae</taxon>
        <taxon>Benthophilinae</taxon>
        <taxon>Neogobiini</taxon>
        <taxon>Neogobius</taxon>
    </lineage>
</organism>
<protein>
    <recommendedName>
        <fullName evidence="9">B30.2/SPRY domain-containing protein</fullName>
    </recommendedName>
</protein>
<evidence type="ECO:0000256" key="1">
    <source>
        <dbReference type="ARBA" id="ARBA00022723"/>
    </source>
</evidence>
<keyword evidence="8" id="KW-1185">Reference proteome</keyword>